<dbReference type="InParanoid" id="A0A0C3JNA1"/>
<protein>
    <submittedName>
        <fullName evidence="1">Uncharacterized protein</fullName>
    </submittedName>
</protein>
<dbReference type="Proteomes" id="UP000054217">
    <property type="component" value="Unassembled WGS sequence"/>
</dbReference>
<proteinExistence type="predicted"/>
<sequence>MPTQLCFMVPSSVALPLQGGSGFHHFEKGSGLAHDGGQSSAMGSGASLLLPVPGTSMVSVTKELGPAVPQSPMLQPFTVDSSDIIDALNSVEPNASVSTSKGKDWLYLGLHWLYLELDWLYLE</sequence>
<accession>A0A0C3JNA1</accession>
<reference evidence="2" key="2">
    <citation type="submission" date="2015-01" db="EMBL/GenBank/DDBJ databases">
        <title>Evolutionary Origins and Diversification of the Mycorrhizal Mutualists.</title>
        <authorList>
            <consortium name="DOE Joint Genome Institute"/>
            <consortium name="Mycorrhizal Genomics Consortium"/>
            <person name="Kohler A."/>
            <person name="Kuo A."/>
            <person name="Nagy L.G."/>
            <person name="Floudas D."/>
            <person name="Copeland A."/>
            <person name="Barry K.W."/>
            <person name="Cichocki N."/>
            <person name="Veneault-Fourrey C."/>
            <person name="LaButti K."/>
            <person name="Lindquist E.A."/>
            <person name="Lipzen A."/>
            <person name="Lundell T."/>
            <person name="Morin E."/>
            <person name="Murat C."/>
            <person name="Riley R."/>
            <person name="Ohm R."/>
            <person name="Sun H."/>
            <person name="Tunlid A."/>
            <person name="Henrissat B."/>
            <person name="Grigoriev I.V."/>
            <person name="Hibbett D.S."/>
            <person name="Martin F."/>
        </authorList>
    </citation>
    <scope>NUCLEOTIDE SEQUENCE [LARGE SCALE GENOMIC DNA]</scope>
    <source>
        <strain evidence="2">Marx 270</strain>
    </source>
</reference>
<evidence type="ECO:0000313" key="2">
    <source>
        <dbReference type="Proteomes" id="UP000054217"/>
    </source>
</evidence>
<evidence type="ECO:0000313" key="1">
    <source>
        <dbReference type="EMBL" id="KIN98986.1"/>
    </source>
</evidence>
<gene>
    <name evidence="1" type="ORF">M404DRAFT_10483</name>
</gene>
<reference evidence="1 2" key="1">
    <citation type="submission" date="2014-04" db="EMBL/GenBank/DDBJ databases">
        <authorList>
            <consortium name="DOE Joint Genome Institute"/>
            <person name="Kuo A."/>
            <person name="Kohler A."/>
            <person name="Costa M.D."/>
            <person name="Nagy L.G."/>
            <person name="Floudas D."/>
            <person name="Copeland A."/>
            <person name="Barry K.W."/>
            <person name="Cichocki N."/>
            <person name="Veneault-Fourrey C."/>
            <person name="LaButti K."/>
            <person name="Lindquist E.A."/>
            <person name="Lipzen A."/>
            <person name="Lundell T."/>
            <person name="Morin E."/>
            <person name="Murat C."/>
            <person name="Sun H."/>
            <person name="Tunlid A."/>
            <person name="Henrissat B."/>
            <person name="Grigoriev I.V."/>
            <person name="Hibbett D.S."/>
            <person name="Martin F."/>
            <person name="Nordberg H.P."/>
            <person name="Cantor M.N."/>
            <person name="Hua S.X."/>
        </authorList>
    </citation>
    <scope>NUCLEOTIDE SEQUENCE [LARGE SCALE GENOMIC DNA]</scope>
    <source>
        <strain evidence="1 2">Marx 270</strain>
    </source>
</reference>
<organism evidence="1 2">
    <name type="scientific">Pisolithus tinctorius Marx 270</name>
    <dbReference type="NCBI Taxonomy" id="870435"/>
    <lineage>
        <taxon>Eukaryota</taxon>
        <taxon>Fungi</taxon>
        <taxon>Dikarya</taxon>
        <taxon>Basidiomycota</taxon>
        <taxon>Agaricomycotina</taxon>
        <taxon>Agaricomycetes</taxon>
        <taxon>Agaricomycetidae</taxon>
        <taxon>Boletales</taxon>
        <taxon>Sclerodermatineae</taxon>
        <taxon>Pisolithaceae</taxon>
        <taxon>Pisolithus</taxon>
    </lineage>
</organism>
<dbReference type="AlphaFoldDB" id="A0A0C3JNA1"/>
<name>A0A0C3JNA1_PISTI</name>
<dbReference type="EMBL" id="KN832010">
    <property type="protein sequence ID" value="KIN98986.1"/>
    <property type="molecule type" value="Genomic_DNA"/>
</dbReference>
<keyword evidence="2" id="KW-1185">Reference proteome</keyword>
<dbReference type="HOGENOM" id="CLU_2016197_0_0_1"/>